<keyword evidence="11" id="KW-0804">Transcription</keyword>
<evidence type="ECO:0000256" key="6">
    <source>
        <dbReference type="ARBA" id="ARBA00022737"/>
    </source>
</evidence>
<dbReference type="GO" id="GO:0003690">
    <property type="term" value="F:double-stranded DNA binding"/>
    <property type="evidence" value="ECO:0007669"/>
    <property type="project" value="TreeGrafter"/>
</dbReference>
<keyword evidence="10" id="KW-0010">Activator</keyword>
<dbReference type="InterPro" id="IPR014756">
    <property type="entry name" value="Ig_E-set"/>
</dbReference>
<evidence type="ECO:0000256" key="14">
    <source>
        <dbReference type="ARBA" id="ARBA00029480"/>
    </source>
</evidence>
<dbReference type="InterPro" id="IPR000048">
    <property type="entry name" value="IQ_motif_EF-hand-BS"/>
</dbReference>
<dbReference type="CDD" id="cd23767">
    <property type="entry name" value="IQCD"/>
    <property type="match status" value="1"/>
</dbReference>
<evidence type="ECO:0000256" key="3">
    <source>
        <dbReference type="ARBA" id="ARBA00008267"/>
    </source>
</evidence>
<dbReference type="InterPro" id="IPR002110">
    <property type="entry name" value="Ankyrin_rpt"/>
</dbReference>
<comment type="subcellular location">
    <subcellularLocation>
        <location evidence="1">Nucleus</location>
    </subcellularLocation>
    <subcellularLocation>
        <location evidence="2">Target cell membrane</location>
    </subcellularLocation>
</comment>
<dbReference type="Pfam" id="PF01833">
    <property type="entry name" value="TIG"/>
    <property type="match status" value="1"/>
</dbReference>
<keyword evidence="5" id="KW-1052">Target cell membrane</keyword>
<dbReference type="InterPro" id="IPR027417">
    <property type="entry name" value="P-loop_NTPase"/>
</dbReference>
<dbReference type="Gene3D" id="2.60.40.10">
    <property type="entry name" value="Immunoglobulins"/>
    <property type="match status" value="1"/>
</dbReference>
<keyword evidence="6" id="KW-0677">Repeat</keyword>
<proteinExistence type="inferred from homology"/>
<dbReference type="SUPFAM" id="SSF48403">
    <property type="entry name" value="Ankyrin repeat"/>
    <property type="match status" value="1"/>
</dbReference>
<feature type="domain" description="IPT/TIG" evidence="16">
    <location>
        <begin position="553"/>
        <end position="633"/>
    </location>
</feature>
<keyword evidence="8" id="KW-0528">Neurotoxin</keyword>
<feature type="region of interest" description="Disordered" evidence="15">
    <location>
        <begin position="349"/>
        <end position="371"/>
    </location>
</feature>
<evidence type="ECO:0000313" key="17">
    <source>
        <dbReference type="EMBL" id="CAD7643979.1"/>
    </source>
</evidence>
<dbReference type="GO" id="GO:0006357">
    <property type="term" value="P:regulation of transcription by RNA polymerase II"/>
    <property type="evidence" value="ECO:0007669"/>
    <property type="project" value="TreeGrafter"/>
</dbReference>
<comment type="subunit">
    <text evidence="14">May interact with calmodulin.</text>
</comment>
<evidence type="ECO:0000256" key="8">
    <source>
        <dbReference type="ARBA" id="ARBA00023028"/>
    </source>
</evidence>
<keyword evidence="13" id="KW-1053">Target membrane</keyword>
<dbReference type="PROSITE" id="PS50096">
    <property type="entry name" value="IQ"/>
    <property type="match status" value="2"/>
</dbReference>
<evidence type="ECO:0000256" key="11">
    <source>
        <dbReference type="ARBA" id="ARBA00023163"/>
    </source>
</evidence>
<feature type="region of interest" description="Disordered" evidence="15">
    <location>
        <begin position="1043"/>
        <end position="1071"/>
    </location>
</feature>
<dbReference type="PANTHER" id="PTHR23335">
    <property type="entry name" value="CALMODULIN-BINDING TRANSCRIPTION ACTIVATOR CAMTA"/>
    <property type="match status" value="1"/>
</dbReference>
<dbReference type="Gene3D" id="1.20.5.190">
    <property type="match status" value="1"/>
</dbReference>
<evidence type="ECO:0000256" key="5">
    <source>
        <dbReference type="ARBA" id="ARBA00022537"/>
    </source>
</evidence>
<dbReference type="CDD" id="cd00102">
    <property type="entry name" value="IPT"/>
    <property type="match status" value="1"/>
</dbReference>
<keyword evidence="12" id="KW-0539">Nucleus</keyword>
<dbReference type="SUPFAM" id="SSF81296">
    <property type="entry name" value="E set domains"/>
    <property type="match status" value="1"/>
</dbReference>
<dbReference type="Proteomes" id="UP000728032">
    <property type="component" value="Unassembled WGS sequence"/>
</dbReference>
<evidence type="ECO:0000313" key="18">
    <source>
        <dbReference type="Proteomes" id="UP000728032"/>
    </source>
</evidence>
<keyword evidence="18" id="KW-1185">Reference proteome</keyword>
<accession>A0A7R9LLT5</accession>
<dbReference type="Gene3D" id="1.25.40.20">
    <property type="entry name" value="Ankyrin repeat-containing domain"/>
    <property type="match status" value="1"/>
</dbReference>
<keyword evidence="8" id="KW-0638">Presynaptic neurotoxin</keyword>
<dbReference type="GO" id="GO:0005634">
    <property type="term" value="C:nucleus"/>
    <property type="evidence" value="ECO:0007669"/>
    <property type="project" value="UniProtKB-SubCell"/>
</dbReference>
<evidence type="ECO:0000256" key="1">
    <source>
        <dbReference type="ARBA" id="ARBA00004123"/>
    </source>
</evidence>
<dbReference type="PANTHER" id="PTHR23335:SF1">
    <property type="entry name" value="CALMODULIN-BINDING TRANSCRIPTION ACTIVATOR, ISOFORM F"/>
    <property type="match status" value="1"/>
</dbReference>
<evidence type="ECO:0000256" key="7">
    <source>
        <dbReference type="ARBA" id="ARBA00023015"/>
    </source>
</evidence>
<name>A0A7R9LLT5_9ACAR</name>
<feature type="non-terminal residue" evidence="17">
    <location>
        <position position="1257"/>
    </location>
</feature>
<reference evidence="17" key="1">
    <citation type="submission" date="2020-11" db="EMBL/GenBank/DDBJ databases">
        <authorList>
            <person name="Tran Van P."/>
        </authorList>
    </citation>
    <scope>NUCLEOTIDE SEQUENCE</scope>
</reference>
<feature type="compositionally biased region" description="Low complexity" evidence="15">
    <location>
        <begin position="1044"/>
        <end position="1063"/>
    </location>
</feature>
<dbReference type="AlphaFoldDB" id="A0A7R9LLT5"/>
<evidence type="ECO:0000256" key="13">
    <source>
        <dbReference type="ARBA" id="ARBA00023298"/>
    </source>
</evidence>
<dbReference type="FunFam" id="2.60.40.10:FF:000089">
    <property type="entry name" value="calmodulin-binding transcription activator 2 isoform X1"/>
    <property type="match status" value="1"/>
</dbReference>
<feature type="region of interest" description="Disordered" evidence="15">
    <location>
        <begin position="118"/>
        <end position="138"/>
    </location>
</feature>
<keyword evidence="8" id="KW-0800">Toxin</keyword>
<protein>
    <recommendedName>
        <fullName evidence="16">IPT/TIG domain-containing protein</fullName>
    </recommendedName>
</protein>
<dbReference type="EMBL" id="OC916344">
    <property type="protein sequence ID" value="CAD7643979.1"/>
    <property type="molecule type" value="Genomic_DNA"/>
</dbReference>
<comment type="similarity">
    <text evidence="3">Belongs to the CAMTA family.</text>
</comment>
<evidence type="ECO:0000256" key="4">
    <source>
        <dbReference type="ARBA" id="ARBA00022483"/>
    </source>
</evidence>
<dbReference type="Pfam" id="PF12796">
    <property type="entry name" value="Ank_2"/>
    <property type="match status" value="1"/>
</dbReference>
<dbReference type="InterPro" id="IPR002909">
    <property type="entry name" value="IPT_dom"/>
</dbReference>
<dbReference type="FunFam" id="1.20.5.190:FF:000065">
    <property type="entry name" value="Calmodulin-binding transcription activator (Camta), drome"/>
    <property type="match status" value="1"/>
</dbReference>
<evidence type="ECO:0000256" key="2">
    <source>
        <dbReference type="ARBA" id="ARBA00004175"/>
    </source>
</evidence>
<dbReference type="EMBL" id="CAJPVJ010001519">
    <property type="protein sequence ID" value="CAG2164868.1"/>
    <property type="molecule type" value="Genomic_DNA"/>
</dbReference>
<dbReference type="InterPro" id="IPR013783">
    <property type="entry name" value="Ig-like_fold"/>
</dbReference>
<keyword evidence="4" id="KW-0268">Exocytosis</keyword>
<evidence type="ECO:0000256" key="10">
    <source>
        <dbReference type="ARBA" id="ARBA00023159"/>
    </source>
</evidence>
<evidence type="ECO:0000256" key="12">
    <source>
        <dbReference type="ARBA" id="ARBA00023242"/>
    </source>
</evidence>
<evidence type="ECO:0000259" key="16">
    <source>
        <dbReference type="Pfam" id="PF01833"/>
    </source>
</evidence>
<sequence length="1257" mass="140427">MHLVRFAIHNNPDIVLVHYLNVPYNDDNKVISPALNYFADNKKEWTKDELICELKPIENEPDLNNELEKSTVETIEAIVGQLMVKQRAKVKALEDATDTGINAKALTVVNAITNSTREVNKQSNGKSNTTTGAHNKCKQQPTVINKRDVSNAIMTAQQNTNSTDNNSSKQLTTQGTVQLLQLANSGQTAIRTTSANSTHSSQSAGPTSLIFNLSNLSQFQSGSGLLILNSPQTHGQNQRPTDSAQQLTAPLTLVYGRPNPNGTANCVESASIPNVICSTNKSLNSMSSTKLNGELTIDSIAHHQTITTTTTTALENRLNHLNHLNSLHILNNHNINGIQIKKEYEINGNNANNSSDSETSDEITNDKGICVDNSAPNSITYSEESMIVNSNPSTPEHMKSNLLSAGGDQTTSSGVDLNCNHLNHSQPQQLPLTHNHNYSYNQYFNNINNNNELNNRNQTNINTNQTNGLMNYEMDNDLNPMDFIDNDIPTPDETLFNLDTFDILGDIDDHLDELSQTSNYRNSNLNQTQTKTIKSDSSATISSAQDYREITANITDYSPEWCYPEGGIKVLVAGPYFTNNYRYTILFDGVSVTTHLVQNGLLRCYSPEHEPGFVTLQVACDGVIISNSVIFEYRDHPTVPMQKSEDYFSVDERFELLESRLSQCSSKRGLTIQGMESTKQFTCFEDRLVVMCTEMASCSWLPVDESSLTTQSLRTGLSNRDMSLIHLAAALNYYKLIQCLLKWRKENPSPILELEIDAFSCDDNECTPLMWSCAKGYYESSVLLYTWNRAAINLCNKTGESPLQLARRKGHQKVVNEIERLECQQSSHPHIPDLNCDDLMTGFSNNIFRKPRKASLDIPALNRTMKNTSPSTVKRGSACLQHGLNSFPKLVKCFSADSSLTNHLTLNDQLNTDPTFLSSCISDSEDDLEMSTSCSTNGLSSSHRDSIGSCDILMDGNGSESSRVLTLAEHIIAAMPDRIKAASIASLPDEEFDDDYYEDNENSGEDINDFNDCEGHANHSHSQMGDNFCSFSFEINDNYNYREANTPTNSSPASSSCLHSPSSFQLESPSPPPTAADFCEFFQASGKITKELGDLTLTDKEQRELYEAAKVIQKAYRSYKGRKRLEEQNKGCDKDKERVAAVLIQSYYRRYKQYIYYKQMTKAAQVIQNQYRNYCEHKRFKKSSCTPKPYAMVSGVDSSGQSVVNNFICNNYDCDPMQCKSSREGTPFSGLKTYSSRRRNQAARKIQQFMRQSKNKY</sequence>
<dbReference type="GO" id="GO:0003712">
    <property type="term" value="F:transcription coregulator activity"/>
    <property type="evidence" value="ECO:0007669"/>
    <property type="project" value="TreeGrafter"/>
</dbReference>
<dbReference type="InterPro" id="IPR036770">
    <property type="entry name" value="Ankyrin_rpt-contain_sf"/>
</dbReference>
<keyword evidence="13" id="KW-0472">Membrane</keyword>
<keyword evidence="9" id="KW-0040">ANK repeat</keyword>
<organism evidence="17">
    <name type="scientific">Oppiella nova</name>
    <dbReference type="NCBI Taxonomy" id="334625"/>
    <lineage>
        <taxon>Eukaryota</taxon>
        <taxon>Metazoa</taxon>
        <taxon>Ecdysozoa</taxon>
        <taxon>Arthropoda</taxon>
        <taxon>Chelicerata</taxon>
        <taxon>Arachnida</taxon>
        <taxon>Acari</taxon>
        <taxon>Acariformes</taxon>
        <taxon>Sarcoptiformes</taxon>
        <taxon>Oribatida</taxon>
        <taxon>Brachypylina</taxon>
        <taxon>Oppioidea</taxon>
        <taxon>Oppiidae</taxon>
        <taxon>Oppiella</taxon>
    </lineage>
</organism>
<dbReference type="SUPFAM" id="SSF52540">
    <property type="entry name" value="P-loop containing nucleoside triphosphate hydrolases"/>
    <property type="match status" value="1"/>
</dbReference>
<dbReference type="GO" id="GO:0044231">
    <property type="term" value="C:host cell presynaptic membrane"/>
    <property type="evidence" value="ECO:0007669"/>
    <property type="project" value="UniProtKB-KW"/>
</dbReference>
<keyword evidence="7" id="KW-0805">Transcription regulation</keyword>
<dbReference type="GO" id="GO:0044218">
    <property type="term" value="C:other organism cell membrane"/>
    <property type="evidence" value="ECO:0007669"/>
    <property type="project" value="UniProtKB-KW"/>
</dbReference>
<evidence type="ECO:0000256" key="9">
    <source>
        <dbReference type="ARBA" id="ARBA00023043"/>
    </source>
</evidence>
<evidence type="ECO:0000256" key="15">
    <source>
        <dbReference type="SAM" id="MobiDB-lite"/>
    </source>
</evidence>
<gene>
    <name evidence="17" type="ORF">ONB1V03_LOCUS4415</name>
</gene>
<dbReference type="SMART" id="SM00015">
    <property type="entry name" value="IQ"/>
    <property type="match status" value="3"/>
</dbReference>
<dbReference type="GO" id="GO:0006887">
    <property type="term" value="P:exocytosis"/>
    <property type="evidence" value="ECO:0007669"/>
    <property type="project" value="UniProtKB-KW"/>
</dbReference>
<dbReference type="OrthoDB" id="6507351at2759"/>